<reference evidence="3 4" key="1">
    <citation type="submission" date="2018-11" db="EMBL/GenBank/DDBJ databases">
        <title>Cryobacterium sp. nov., isolated from rhizosphere soil of lettuce.</title>
        <authorList>
            <person name="Wang Y."/>
        </authorList>
    </citation>
    <scope>NUCLEOTIDE SEQUENCE [LARGE SCALE GENOMIC DNA]</scope>
    <source>
        <strain evidence="3 4">NEAU-85</strain>
    </source>
</reference>
<gene>
    <name evidence="3" type="ORF">EEJ31_12140</name>
</gene>
<sequence>MPAIPRPRPWTPRFSLRGAGFLVAGAVLVGYAVLNDVSELLFVGWLLAALPLIALASAILRPVRVEVTRRFAPDIPAGGSPTRVVLTVRNLSRKPLAGTRWRDGTPPQLAAGSGGRVPVLAAAGSSRRDTVLLDYSLIPGRRGVYPVGPLLLLCTDPFGLASCERPVGGTTDLVVTPRVTALPGRRSGFAREEGDVHELLRQSNADSEELIAREYRPGDPVRRVNWPATARRGEIMVRQEEQGGSPEAVVILDTALAGRGRHEGRDEHAFEIAVELTASIGVHLIAGAFRVHVVELGTSQLAVGEPRGGTGAGVFGPPGGDRTLLEGLASVVTVTPAQGDDRWRGRGLYSSRMPAFAILVDIDEDDGAFLAALRSRYEPAVAFVLDTMAAARVDALAEAGWRCIPIRSARDIAEAWSAGQQAMFGGVDVAR</sequence>
<proteinExistence type="predicted"/>
<feature type="domain" description="DUF58" evidence="2">
    <location>
        <begin position="212"/>
        <end position="299"/>
    </location>
</feature>
<evidence type="ECO:0000313" key="4">
    <source>
        <dbReference type="Proteomes" id="UP000279859"/>
    </source>
</evidence>
<accession>A0A3M8L184</accession>
<dbReference type="Pfam" id="PF01882">
    <property type="entry name" value="DUF58"/>
    <property type="match status" value="1"/>
</dbReference>
<keyword evidence="4" id="KW-1185">Reference proteome</keyword>
<organism evidence="3 4">
    <name type="scientific">Cryobacterium tepidiphilum</name>
    <dbReference type="NCBI Taxonomy" id="2486026"/>
    <lineage>
        <taxon>Bacteria</taxon>
        <taxon>Bacillati</taxon>
        <taxon>Actinomycetota</taxon>
        <taxon>Actinomycetes</taxon>
        <taxon>Micrococcales</taxon>
        <taxon>Microbacteriaceae</taxon>
        <taxon>Cryobacterium</taxon>
    </lineage>
</organism>
<dbReference type="InterPro" id="IPR002881">
    <property type="entry name" value="DUF58"/>
</dbReference>
<dbReference type="Proteomes" id="UP000279859">
    <property type="component" value="Unassembled WGS sequence"/>
</dbReference>
<feature type="transmembrane region" description="Helical" evidence="1">
    <location>
        <begin position="14"/>
        <end position="34"/>
    </location>
</feature>
<dbReference type="OrthoDB" id="9812729at2"/>
<keyword evidence="1" id="KW-0812">Transmembrane</keyword>
<dbReference type="AlphaFoldDB" id="A0A3M8L184"/>
<keyword evidence="1" id="KW-0472">Membrane</keyword>
<comment type="caution">
    <text evidence="3">The sequence shown here is derived from an EMBL/GenBank/DDBJ whole genome shotgun (WGS) entry which is preliminary data.</text>
</comment>
<dbReference type="PANTHER" id="PTHR34351:SF1">
    <property type="entry name" value="SLR1927 PROTEIN"/>
    <property type="match status" value="1"/>
</dbReference>
<evidence type="ECO:0000256" key="1">
    <source>
        <dbReference type="SAM" id="Phobius"/>
    </source>
</evidence>
<dbReference type="RefSeq" id="WP_123046554.1">
    <property type="nucleotide sequence ID" value="NZ_RDSR01000023.1"/>
</dbReference>
<dbReference type="EMBL" id="RDSR01000023">
    <property type="protein sequence ID" value="RNE58502.1"/>
    <property type="molecule type" value="Genomic_DNA"/>
</dbReference>
<feature type="transmembrane region" description="Helical" evidence="1">
    <location>
        <begin position="40"/>
        <end position="60"/>
    </location>
</feature>
<name>A0A3M8L184_9MICO</name>
<evidence type="ECO:0000259" key="2">
    <source>
        <dbReference type="Pfam" id="PF01882"/>
    </source>
</evidence>
<dbReference type="PANTHER" id="PTHR34351">
    <property type="entry name" value="SLR1927 PROTEIN-RELATED"/>
    <property type="match status" value="1"/>
</dbReference>
<protein>
    <submittedName>
        <fullName evidence="3">DUF58 domain-containing protein</fullName>
    </submittedName>
</protein>
<keyword evidence="1" id="KW-1133">Transmembrane helix</keyword>
<evidence type="ECO:0000313" key="3">
    <source>
        <dbReference type="EMBL" id="RNE58502.1"/>
    </source>
</evidence>